<evidence type="ECO:0000256" key="1">
    <source>
        <dbReference type="SAM" id="Phobius"/>
    </source>
</evidence>
<keyword evidence="1" id="KW-0812">Transmembrane</keyword>
<comment type="caution">
    <text evidence="2">The sequence shown here is derived from an EMBL/GenBank/DDBJ whole genome shotgun (WGS) entry which is preliminary data.</text>
</comment>
<evidence type="ECO:0000313" key="2">
    <source>
        <dbReference type="EMBL" id="RRK32809.1"/>
    </source>
</evidence>
<sequence>MSKKKRFILLFVLFAGLFCMYNVFWFISVQYKYKDYLEAVPEEMGVHVQFDERDNVTYNVKKPDYLSFTGNLGISDKEGLSLIIWPSLLKSDFAYGVRIQNDTGTHEIYINEKLEAITDYSEDRLIIEKYHNDIEKLFEKAEKKFKILK</sequence>
<dbReference type="RefSeq" id="WP_125128236.1">
    <property type="nucleotide sequence ID" value="NZ_RHJS01000002.1"/>
</dbReference>
<name>A0A3R8LGE4_9FIRM</name>
<proteinExistence type="predicted"/>
<protein>
    <submittedName>
        <fullName evidence="2">Uncharacterized protein</fullName>
    </submittedName>
</protein>
<reference evidence="2" key="1">
    <citation type="submission" date="2018-10" db="EMBL/GenBank/DDBJ databases">
        <title>Schaedlerella arabinophila gen. nov. sp. nov., isolated from the mouse intestinal tract and comparative analysis with the genome of the closely related altered Schaedler flora strain ASF502.</title>
        <authorList>
            <person name="Miyake S."/>
            <person name="Soh M."/>
            <person name="Seedorf H."/>
        </authorList>
    </citation>
    <scope>NUCLEOTIDE SEQUENCE [LARGE SCALE GENOMIC DNA]</scope>
    <source>
        <strain evidence="2">DSM 106076</strain>
    </source>
</reference>
<dbReference type="EMBL" id="RHJS01000002">
    <property type="protein sequence ID" value="RRK32809.1"/>
    <property type="molecule type" value="Genomic_DNA"/>
</dbReference>
<keyword evidence="3" id="KW-1185">Reference proteome</keyword>
<feature type="transmembrane region" description="Helical" evidence="1">
    <location>
        <begin position="7"/>
        <end position="27"/>
    </location>
</feature>
<dbReference type="Proteomes" id="UP000274920">
    <property type="component" value="Unassembled WGS sequence"/>
</dbReference>
<keyword evidence="1" id="KW-1133">Transmembrane helix</keyword>
<gene>
    <name evidence="2" type="ORF">EBB54_16705</name>
</gene>
<accession>A0A3R8LGE4</accession>
<evidence type="ECO:0000313" key="3">
    <source>
        <dbReference type="Proteomes" id="UP000274920"/>
    </source>
</evidence>
<organism evidence="2 3">
    <name type="scientific">Schaedlerella arabinosiphila</name>
    <dbReference type="NCBI Taxonomy" id="2044587"/>
    <lineage>
        <taxon>Bacteria</taxon>
        <taxon>Bacillati</taxon>
        <taxon>Bacillota</taxon>
        <taxon>Clostridia</taxon>
        <taxon>Lachnospirales</taxon>
        <taxon>Lachnospiraceae</taxon>
        <taxon>Schaedlerella</taxon>
    </lineage>
</organism>
<dbReference type="AlphaFoldDB" id="A0A3R8LGE4"/>
<keyword evidence="1" id="KW-0472">Membrane</keyword>